<evidence type="ECO:0000313" key="2">
    <source>
        <dbReference type="EMBL" id="VAX34482.1"/>
    </source>
</evidence>
<organism evidence="2">
    <name type="scientific">hydrothermal vent metagenome</name>
    <dbReference type="NCBI Taxonomy" id="652676"/>
    <lineage>
        <taxon>unclassified sequences</taxon>
        <taxon>metagenomes</taxon>
        <taxon>ecological metagenomes</taxon>
    </lineage>
</organism>
<feature type="transmembrane region" description="Helical" evidence="1">
    <location>
        <begin position="102"/>
        <end position="120"/>
    </location>
</feature>
<reference evidence="2" key="1">
    <citation type="submission" date="2018-06" db="EMBL/GenBank/DDBJ databases">
        <authorList>
            <person name="Zhirakovskaya E."/>
        </authorList>
    </citation>
    <scope>NUCLEOTIDE SEQUENCE</scope>
</reference>
<dbReference type="PIRSF" id="PIRSF004923">
    <property type="entry name" value="RseC"/>
    <property type="match status" value="1"/>
</dbReference>
<name>A0A3B1D167_9ZZZZ</name>
<feature type="transmembrane region" description="Helical" evidence="1">
    <location>
        <begin position="71"/>
        <end position="96"/>
    </location>
</feature>
<dbReference type="EMBL" id="UOGI01000332">
    <property type="protein sequence ID" value="VAX34482.1"/>
    <property type="molecule type" value="Genomic_DNA"/>
</dbReference>
<dbReference type="AlphaFoldDB" id="A0A3B1D167"/>
<keyword evidence="1" id="KW-1133">Transmembrane helix</keyword>
<gene>
    <name evidence="2" type="ORF">MNBD_NITROSPIRAE03-1879</name>
</gene>
<dbReference type="InterPro" id="IPR007359">
    <property type="entry name" value="SigmaE_reg_RseC_MucC"/>
</dbReference>
<evidence type="ECO:0000256" key="1">
    <source>
        <dbReference type="SAM" id="Phobius"/>
    </source>
</evidence>
<protein>
    <recommendedName>
        <fullName evidence="3">Sigma factor RpoE regulatory protein RseC</fullName>
    </recommendedName>
</protein>
<evidence type="ECO:0008006" key="3">
    <source>
        <dbReference type="Google" id="ProtNLM"/>
    </source>
</evidence>
<keyword evidence="1" id="KW-0812">Transmembrane</keyword>
<dbReference type="PANTHER" id="PTHR35867">
    <property type="entry name" value="PROTEIN RSEC"/>
    <property type="match status" value="1"/>
</dbReference>
<sequence>MEEVGIVKSIEGVTAKVLVERQSACDKCNAGVCPVADDGGALIEALNIAKAKEGQKVKVVFKSYSYLKGTIFVYGLPALALIIGSVLGKEFLPWFFSGVDPNLLSAVGGFGLFILTFIAARQFSLRMEKKTEYKPVVEEILE</sequence>
<accession>A0A3B1D167</accession>
<dbReference type="PANTHER" id="PTHR35867:SF1">
    <property type="entry name" value="PROTEIN RSEC"/>
    <property type="match status" value="1"/>
</dbReference>
<dbReference type="InterPro" id="IPR026268">
    <property type="entry name" value="RseC"/>
</dbReference>
<keyword evidence="1" id="KW-0472">Membrane</keyword>
<dbReference type="Pfam" id="PF04246">
    <property type="entry name" value="RseC_MucC"/>
    <property type="match status" value="1"/>
</dbReference>
<proteinExistence type="predicted"/>